<dbReference type="RefSeq" id="WP_047214952.1">
    <property type="nucleotide sequence ID" value="NZ_CP011568.3"/>
</dbReference>
<organism evidence="3 4">
    <name type="scientific">Pandoraea thiooxydans</name>
    <dbReference type="NCBI Taxonomy" id="445709"/>
    <lineage>
        <taxon>Bacteria</taxon>
        <taxon>Pseudomonadati</taxon>
        <taxon>Pseudomonadota</taxon>
        <taxon>Betaproteobacteria</taxon>
        <taxon>Burkholderiales</taxon>
        <taxon>Burkholderiaceae</taxon>
        <taxon>Pandoraea</taxon>
    </lineage>
</organism>
<evidence type="ECO:0000259" key="2">
    <source>
        <dbReference type="Pfam" id="PF04069"/>
    </source>
</evidence>
<dbReference type="InterPro" id="IPR007210">
    <property type="entry name" value="ABC_Gly_betaine_transp_sub-bd"/>
</dbReference>
<dbReference type="AlphaFoldDB" id="A0A0G3EQ12"/>
<dbReference type="GO" id="GO:0043190">
    <property type="term" value="C:ATP-binding cassette (ABC) transporter complex"/>
    <property type="evidence" value="ECO:0007669"/>
    <property type="project" value="InterPro"/>
</dbReference>
<sequence>MKKLFTRCSLAFGALFAAVFSLHAAAADITVGGKNFTEQLLLSSMTSQYLEAKGYSVDLKNGLGSVVMRQALVNGQLDVAWEYTGTALIVYDKIKTKLDRDATYQTVKRLDAKRGLIWLNPADLNDTYAFAMQRKVAEADGIDSVSDLVKKLKTDPKVKNYVFASDMEFVGRPDGLRPMEKLYGFRFKRSHVRQMDPGLVYTSLRDGQVQIGLVYTTDGRNKGFDFKVLKDDKHFFPAYAATPVVREATLKKYPKLAEQLNALSAKLDDKVMTKLNAEVDIDKQPVNKVAADFLRAQGLI</sequence>
<dbReference type="Gene3D" id="3.40.190.120">
    <property type="entry name" value="Osmoprotection protein (prox), domain 2"/>
    <property type="match status" value="1"/>
</dbReference>
<evidence type="ECO:0000313" key="3">
    <source>
        <dbReference type="EMBL" id="AKJ69055.1"/>
    </source>
</evidence>
<evidence type="ECO:0000256" key="1">
    <source>
        <dbReference type="SAM" id="SignalP"/>
    </source>
</evidence>
<gene>
    <name evidence="3" type="ORF">ABW99_13405</name>
</gene>
<dbReference type="CDD" id="cd13611">
    <property type="entry name" value="PBP2_YehZ"/>
    <property type="match status" value="1"/>
</dbReference>
<dbReference type="GO" id="GO:0022857">
    <property type="term" value="F:transmembrane transporter activity"/>
    <property type="evidence" value="ECO:0007669"/>
    <property type="project" value="InterPro"/>
</dbReference>
<name>A0A0G3EQ12_9BURK</name>
<proteinExistence type="predicted"/>
<evidence type="ECO:0000313" key="4">
    <source>
        <dbReference type="Proteomes" id="UP000036700"/>
    </source>
</evidence>
<reference evidence="4" key="1">
    <citation type="submission" date="2015-06" db="EMBL/GenBank/DDBJ databases">
        <authorList>
            <person name="Lim Y.L."/>
            <person name="Ee R."/>
            <person name="Yong D."/>
            <person name="How K.Y."/>
            <person name="Yin W.F."/>
            <person name="Chan K.G."/>
        </authorList>
    </citation>
    <scope>NUCLEOTIDE SEQUENCE [LARGE SCALE GENOMIC DNA]</scope>
    <source>
        <strain evidence="4">DSM 25325</strain>
    </source>
</reference>
<keyword evidence="1" id="KW-0732">Signal</keyword>
<dbReference type="KEGG" id="ptx:ABW99_13405"/>
<feature type="signal peptide" evidence="1">
    <location>
        <begin position="1"/>
        <end position="26"/>
    </location>
</feature>
<dbReference type="Proteomes" id="UP000036700">
    <property type="component" value="Chromosome"/>
</dbReference>
<accession>A0A0G3EQ12</accession>
<feature type="domain" description="ABC-type glycine betaine transport system substrate-binding" evidence="2">
    <location>
        <begin position="28"/>
        <end position="295"/>
    </location>
</feature>
<dbReference type="SUPFAM" id="SSF53850">
    <property type="entry name" value="Periplasmic binding protein-like II"/>
    <property type="match status" value="1"/>
</dbReference>
<dbReference type="Pfam" id="PF04069">
    <property type="entry name" value="OpuAC"/>
    <property type="match status" value="1"/>
</dbReference>
<dbReference type="EMBL" id="CP011568">
    <property type="protein sequence ID" value="AKJ69055.1"/>
    <property type="molecule type" value="Genomic_DNA"/>
</dbReference>
<feature type="chain" id="PRO_5002553533" evidence="1">
    <location>
        <begin position="27"/>
        <end position="300"/>
    </location>
</feature>
<dbReference type="STRING" id="445709.ABW99_13405"/>
<protein>
    <submittedName>
        <fullName evidence="3">Glycine/betaine ABC transporter substrate-binding protein</fullName>
    </submittedName>
</protein>
<dbReference type="Gene3D" id="3.40.190.10">
    <property type="entry name" value="Periplasmic binding protein-like II"/>
    <property type="match status" value="1"/>
</dbReference>
<keyword evidence="4" id="KW-1185">Reference proteome</keyword>
<dbReference type="PATRIC" id="fig|445709.3.peg.2841"/>